<sequence>MKLAADTGYWTALEKLVAENRIIIERPKGSRHPRFPEMIYPLDYGFLDGTNSNDGAEADIWRGTLPGNAITGAVCTVDLVKRDSEVKILIGCTPDEIAVIDEFYNTGPYMKGLTIIR</sequence>
<dbReference type="SUPFAM" id="SSF50324">
    <property type="entry name" value="Inorganic pyrophosphatase"/>
    <property type="match status" value="1"/>
</dbReference>
<proteinExistence type="predicted"/>
<protein>
    <recommendedName>
        <fullName evidence="3">Inorganic pyrophosphatase</fullName>
    </recommendedName>
</protein>
<dbReference type="InterPro" id="IPR036649">
    <property type="entry name" value="Pyrophosphatase_sf"/>
</dbReference>
<gene>
    <name evidence="1" type="ORF">GCM10008942_08600</name>
</gene>
<dbReference type="EMBL" id="BAAADD010000002">
    <property type="protein sequence ID" value="GAA0562459.1"/>
    <property type="molecule type" value="Genomic_DNA"/>
</dbReference>
<evidence type="ECO:0008006" key="3">
    <source>
        <dbReference type="Google" id="ProtNLM"/>
    </source>
</evidence>
<evidence type="ECO:0000313" key="2">
    <source>
        <dbReference type="Proteomes" id="UP001499951"/>
    </source>
</evidence>
<organism evidence="1 2">
    <name type="scientific">Rhizomicrobium electricum</name>
    <dbReference type="NCBI Taxonomy" id="480070"/>
    <lineage>
        <taxon>Bacteria</taxon>
        <taxon>Pseudomonadati</taxon>
        <taxon>Pseudomonadota</taxon>
        <taxon>Alphaproteobacteria</taxon>
        <taxon>Micropepsales</taxon>
        <taxon>Micropepsaceae</taxon>
        <taxon>Rhizomicrobium</taxon>
    </lineage>
</organism>
<reference evidence="2" key="1">
    <citation type="journal article" date="2019" name="Int. J. Syst. Evol. Microbiol.">
        <title>The Global Catalogue of Microorganisms (GCM) 10K type strain sequencing project: providing services to taxonomists for standard genome sequencing and annotation.</title>
        <authorList>
            <consortium name="The Broad Institute Genomics Platform"/>
            <consortium name="The Broad Institute Genome Sequencing Center for Infectious Disease"/>
            <person name="Wu L."/>
            <person name="Ma J."/>
        </authorList>
    </citation>
    <scope>NUCLEOTIDE SEQUENCE [LARGE SCALE GENOMIC DNA]</scope>
    <source>
        <strain evidence="2">JCM 15089</strain>
    </source>
</reference>
<dbReference type="Proteomes" id="UP001499951">
    <property type="component" value="Unassembled WGS sequence"/>
</dbReference>
<evidence type="ECO:0000313" key="1">
    <source>
        <dbReference type="EMBL" id="GAA0562459.1"/>
    </source>
</evidence>
<accession>A0ABP3P8I4</accession>
<name>A0ABP3P8I4_9PROT</name>
<comment type="caution">
    <text evidence="1">The sequence shown here is derived from an EMBL/GenBank/DDBJ whole genome shotgun (WGS) entry which is preliminary data.</text>
</comment>
<dbReference type="RefSeq" id="WP_166932347.1">
    <property type="nucleotide sequence ID" value="NZ_BAAADD010000002.1"/>
</dbReference>
<keyword evidence="2" id="KW-1185">Reference proteome</keyword>